<dbReference type="PANTHER" id="PTHR42923:SF42">
    <property type="entry name" value="AMINE OXIDASE DOMAIN-CONTAINING PROTEIN"/>
    <property type="match status" value="1"/>
</dbReference>
<protein>
    <recommendedName>
        <fullName evidence="3">Amine oxidase domain-containing protein</fullName>
    </recommendedName>
</protein>
<dbReference type="InterPro" id="IPR050464">
    <property type="entry name" value="Zeta_carotene_desat/Oxidored"/>
</dbReference>
<organism evidence="1 2">
    <name type="scientific">Conoideocrella luteorostrata</name>
    <dbReference type="NCBI Taxonomy" id="1105319"/>
    <lineage>
        <taxon>Eukaryota</taxon>
        <taxon>Fungi</taxon>
        <taxon>Dikarya</taxon>
        <taxon>Ascomycota</taxon>
        <taxon>Pezizomycotina</taxon>
        <taxon>Sordariomycetes</taxon>
        <taxon>Hypocreomycetidae</taxon>
        <taxon>Hypocreales</taxon>
        <taxon>Clavicipitaceae</taxon>
        <taxon>Conoideocrella</taxon>
    </lineage>
</organism>
<evidence type="ECO:0000313" key="1">
    <source>
        <dbReference type="EMBL" id="KAK2616671.1"/>
    </source>
</evidence>
<dbReference type="SUPFAM" id="SSF51905">
    <property type="entry name" value="FAD/NAD(P)-binding domain"/>
    <property type="match status" value="1"/>
</dbReference>
<dbReference type="Gene3D" id="3.90.660.20">
    <property type="entry name" value="Protoporphyrinogen oxidase, mitochondrial, domain 2"/>
    <property type="match status" value="1"/>
</dbReference>
<sequence length="512" mass="57432">MDGTHNGELSKEQPQAEPANCARKIRVAIVGTGLAGLTTAYLLQQDKQKRYHVTLFEQAEAMSLDAASVTVKNDGTGVTERIDIPPRSFCRGYYDNLCRMYDYLGMPFQPISLTWVYAKASATSRSEFDPSCYENAETIPGTYFVYGRRLHEMLLMSSHFWRSSFETILQTFYLAICHIWFFASCFLLAPRRIRPKSHSDLDFNTDDFSHYESFRQYVDRIRLPQQYLSCYLLPVLSVICSCSHAEMMDFPASDVTNFVKGSFWRKTYVNKGGINRVQSALSNQIQDVRLRARVLKVDQADGQVLIRWERPADKGRPMSEEMFDRVVLAVSPNVAAAIFDPAKSTLSMIPTAPVTSSVSAPASAKMSLVHEKGHKTSGECSYRRGDTQVMVFRTMFSADVVRSESLHFLPNGVTVRTSPSAGTDLPKGSLHSATFTRTLRTIRSRRVVNRALRKSISGDDSNCGVWTNGEDGVWITGSWCWDGLVVLEGCVISAMRVARDFGVSIPWDKGHS</sequence>
<comment type="caution">
    <text evidence="1">The sequence shown here is derived from an EMBL/GenBank/DDBJ whole genome shotgun (WGS) entry which is preliminary data.</text>
</comment>
<keyword evidence="2" id="KW-1185">Reference proteome</keyword>
<proteinExistence type="predicted"/>
<dbReference type="Proteomes" id="UP001251528">
    <property type="component" value="Unassembled WGS sequence"/>
</dbReference>
<dbReference type="PANTHER" id="PTHR42923">
    <property type="entry name" value="PROTOPORPHYRINOGEN OXIDASE"/>
    <property type="match status" value="1"/>
</dbReference>
<accession>A0AAJ0G2T3</accession>
<evidence type="ECO:0000313" key="2">
    <source>
        <dbReference type="Proteomes" id="UP001251528"/>
    </source>
</evidence>
<evidence type="ECO:0008006" key="3">
    <source>
        <dbReference type="Google" id="ProtNLM"/>
    </source>
</evidence>
<dbReference type="GO" id="GO:0016491">
    <property type="term" value="F:oxidoreductase activity"/>
    <property type="evidence" value="ECO:0007669"/>
    <property type="project" value="TreeGrafter"/>
</dbReference>
<dbReference type="EMBL" id="JASWJB010000004">
    <property type="protein sequence ID" value="KAK2616671.1"/>
    <property type="molecule type" value="Genomic_DNA"/>
</dbReference>
<dbReference type="AlphaFoldDB" id="A0AAJ0G2T3"/>
<dbReference type="Gene3D" id="3.50.50.60">
    <property type="entry name" value="FAD/NAD(P)-binding domain"/>
    <property type="match status" value="2"/>
</dbReference>
<reference evidence="1" key="1">
    <citation type="submission" date="2023-06" db="EMBL/GenBank/DDBJ databases">
        <title>Conoideocrella luteorostrata (Hypocreales: Clavicipitaceae), a potential biocontrol fungus for elongate hemlock scale in United States Christmas tree production areas.</title>
        <authorList>
            <person name="Barrett H."/>
            <person name="Lovett B."/>
            <person name="Macias A.M."/>
            <person name="Stajich J.E."/>
            <person name="Kasson M.T."/>
        </authorList>
    </citation>
    <scope>NUCLEOTIDE SEQUENCE</scope>
    <source>
        <strain evidence="1">ARSEF 14590</strain>
    </source>
</reference>
<dbReference type="InterPro" id="IPR036188">
    <property type="entry name" value="FAD/NAD-bd_sf"/>
</dbReference>
<dbReference type="Pfam" id="PF13450">
    <property type="entry name" value="NAD_binding_8"/>
    <property type="match status" value="1"/>
</dbReference>
<name>A0AAJ0G2T3_9HYPO</name>
<gene>
    <name evidence="1" type="ORF">QQS21_000494</name>
</gene>